<dbReference type="InterPro" id="IPR050469">
    <property type="entry name" value="Diguanylate_Cyclase"/>
</dbReference>
<dbReference type="InterPro" id="IPR043128">
    <property type="entry name" value="Rev_trsase/Diguanyl_cyclase"/>
</dbReference>
<evidence type="ECO:0000256" key="2">
    <source>
        <dbReference type="ARBA" id="ARBA00012528"/>
    </source>
</evidence>
<accession>A0AB39USR9</accession>
<organism evidence="7">
    <name type="scientific">Thermohahella caldifontis</name>
    <dbReference type="NCBI Taxonomy" id="3142973"/>
    <lineage>
        <taxon>Bacteria</taxon>
        <taxon>Pseudomonadati</taxon>
        <taxon>Pseudomonadota</taxon>
        <taxon>Gammaproteobacteria</taxon>
        <taxon>Oceanospirillales</taxon>
        <taxon>Hahellaceae</taxon>
        <taxon>Thermohahella</taxon>
    </lineage>
</organism>
<feature type="modified residue" description="4-aspartylphosphate" evidence="4">
    <location>
        <position position="184"/>
    </location>
</feature>
<dbReference type="EC" id="2.7.7.65" evidence="2"/>
<keyword evidence="7" id="KW-0808">Transferase</keyword>
<feature type="domain" description="Response regulatory" evidence="5">
    <location>
        <begin position="4"/>
        <end position="122"/>
    </location>
</feature>
<protein>
    <recommendedName>
        <fullName evidence="2">diguanylate cyclase</fullName>
        <ecNumber evidence="2">2.7.7.65</ecNumber>
    </recommendedName>
</protein>
<gene>
    <name evidence="7" type="ORF">AAIA72_09730</name>
</gene>
<dbReference type="FunFam" id="3.30.70.270:FF:000001">
    <property type="entry name" value="Diguanylate cyclase domain protein"/>
    <property type="match status" value="1"/>
</dbReference>
<comment type="catalytic activity">
    <reaction evidence="3">
        <text>2 GTP = 3',3'-c-di-GMP + 2 diphosphate</text>
        <dbReference type="Rhea" id="RHEA:24898"/>
        <dbReference type="ChEBI" id="CHEBI:33019"/>
        <dbReference type="ChEBI" id="CHEBI:37565"/>
        <dbReference type="ChEBI" id="CHEBI:58805"/>
        <dbReference type="EC" id="2.7.7.65"/>
    </reaction>
</comment>
<dbReference type="PANTHER" id="PTHR45138:SF9">
    <property type="entry name" value="DIGUANYLATE CYCLASE DGCM-RELATED"/>
    <property type="match status" value="1"/>
</dbReference>
<reference evidence="7" key="1">
    <citation type="submission" date="2024-05" db="EMBL/GenBank/DDBJ databases">
        <title>Genome sequencing of novel strain.</title>
        <authorList>
            <person name="Ganbat D."/>
            <person name="Ganbat S."/>
            <person name="Lee S.-J."/>
        </authorList>
    </citation>
    <scope>NUCLEOTIDE SEQUENCE</scope>
    <source>
        <strain evidence="7">SMD15-11</strain>
    </source>
</reference>
<dbReference type="GO" id="GO:1902201">
    <property type="term" value="P:negative regulation of bacterial-type flagellum-dependent cell motility"/>
    <property type="evidence" value="ECO:0007669"/>
    <property type="project" value="TreeGrafter"/>
</dbReference>
<keyword evidence="4" id="KW-0597">Phosphoprotein</keyword>
<dbReference type="RefSeq" id="WP_369600127.1">
    <property type="nucleotide sequence ID" value="NZ_CP154858.1"/>
</dbReference>
<dbReference type="Gene3D" id="3.40.50.2300">
    <property type="match status" value="2"/>
</dbReference>
<dbReference type="Gene3D" id="3.30.70.270">
    <property type="match status" value="1"/>
</dbReference>
<dbReference type="Pfam" id="PF00990">
    <property type="entry name" value="GGDEF"/>
    <property type="match status" value="1"/>
</dbReference>
<dbReference type="GO" id="GO:0005886">
    <property type="term" value="C:plasma membrane"/>
    <property type="evidence" value="ECO:0007669"/>
    <property type="project" value="TreeGrafter"/>
</dbReference>
<dbReference type="KEGG" id="tcd:AAIA72_09730"/>
<dbReference type="NCBIfam" id="TIGR00254">
    <property type="entry name" value="GGDEF"/>
    <property type="match status" value="1"/>
</dbReference>
<proteinExistence type="predicted"/>
<dbReference type="EMBL" id="CP154858">
    <property type="protein sequence ID" value="XDT71088.1"/>
    <property type="molecule type" value="Genomic_DNA"/>
</dbReference>
<keyword evidence="7" id="KW-0548">Nucleotidyltransferase</keyword>
<dbReference type="InterPro" id="IPR001789">
    <property type="entry name" value="Sig_transdc_resp-reg_receiver"/>
</dbReference>
<feature type="domain" description="Response regulatory" evidence="5">
    <location>
        <begin position="133"/>
        <end position="252"/>
    </location>
</feature>
<name>A0AB39USR9_9GAMM</name>
<evidence type="ECO:0000259" key="5">
    <source>
        <dbReference type="PROSITE" id="PS50110"/>
    </source>
</evidence>
<comment type="cofactor">
    <cofactor evidence="1">
        <name>Mg(2+)</name>
        <dbReference type="ChEBI" id="CHEBI:18420"/>
    </cofactor>
</comment>
<evidence type="ECO:0000313" key="7">
    <source>
        <dbReference type="EMBL" id="XDT71088.1"/>
    </source>
</evidence>
<dbReference type="SUPFAM" id="SSF52172">
    <property type="entry name" value="CheY-like"/>
    <property type="match status" value="2"/>
</dbReference>
<dbReference type="GO" id="GO:0000160">
    <property type="term" value="P:phosphorelay signal transduction system"/>
    <property type="evidence" value="ECO:0007669"/>
    <property type="project" value="InterPro"/>
</dbReference>
<comment type="caution">
    <text evidence="4">Lacks conserved residue(s) required for the propagation of feature annotation.</text>
</comment>
<evidence type="ECO:0000256" key="1">
    <source>
        <dbReference type="ARBA" id="ARBA00001946"/>
    </source>
</evidence>
<dbReference type="Pfam" id="PF00072">
    <property type="entry name" value="Response_reg"/>
    <property type="match status" value="2"/>
</dbReference>
<dbReference type="PROSITE" id="PS50110">
    <property type="entry name" value="RESPONSE_REGULATORY"/>
    <property type="match status" value="2"/>
</dbReference>
<dbReference type="GO" id="GO:0052621">
    <property type="term" value="F:diguanylate cyclase activity"/>
    <property type="evidence" value="ECO:0007669"/>
    <property type="project" value="UniProtKB-EC"/>
</dbReference>
<feature type="domain" description="GGDEF" evidence="6">
    <location>
        <begin position="302"/>
        <end position="431"/>
    </location>
</feature>
<dbReference type="SMART" id="SM00267">
    <property type="entry name" value="GGDEF"/>
    <property type="match status" value="1"/>
</dbReference>
<sequence>MAQRALIIDPSPLYRKLIGHILEEKGLEVVCEAYPDRALAQLQHADQPFDFVTLAYHLEGETCKGLCTRIRAALPDTLLPILVLTTETDHAIVTELLSAGATEVFSKQHLEKFYQYIEHHLLHTSRQILEPGEVLLIEDDRSMAAVIKATLETINQDTTHYLTAEEGLDALTKAPSQFNLVITDVILPGEMNALTFISQIRRRREFDDLPILALSGLDDISQRLSLLQGGANDFVSKPFHMEEFRVRVANLIRTKLLVDQVKAQQKKLHELAMRDPLTGLYNRNFLTESAALRISEARRHGHPLSILLADVDHFKKVNDTWGHDTGDRVLVEIGNYLRGQARKEDVVARMGGEEFMILLYHCSLENAVKRADFLRAGVEALQPDGRHVTMSVGVTSLMNPGEDFQTLYKRADLALYEAKKRGRNRICRLPE</sequence>
<dbReference type="InterPro" id="IPR000160">
    <property type="entry name" value="GGDEF_dom"/>
</dbReference>
<evidence type="ECO:0000256" key="4">
    <source>
        <dbReference type="PROSITE-ProRule" id="PRU00169"/>
    </source>
</evidence>
<evidence type="ECO:0000256" key="3">
    <source>
        <dbReference type="ARBA" id="ARBA00034247"/>
    </source>
</evidence>
<dbReference type="InterPro" id="IPR011006">
    <property type="entry name" value="CheY-like_superfamily"/>
</dbReference>
<dbReference type="PROSITE" id="PS50887">
    <property type="entry name" value="GGDEF"/>
    <property type="match status" value="1"/>
</dbReference>
<dbReference type="InterPro" id="IPR029787">
    <property type="entry name" value="Nucleotide_cyclase"/>
</dbReference>
<dbReference type="GO" id="GO:0043709">
    <property type="term" value="P:cell adhesion involved in single-species biofilm formation"/>
    <property type="evidence" value="ECO:0007669"/>
    <property type="project" value="TreeGrafter"/>
</dbReference>
<dbReference type="PANTHER" id="PTHR45138">
    <property type="entry name" value="REGULATORY COMPONENTS OF SENSORY TRANSDUCTION SYSTEM"/>
    <property type="match status" value="1"/>
</dbReference>
<dbReference type="SMART" id="SM00448">
    <property type="entry name" value="REC"/>
    <property type="match status" value="2"/>
</dbReference>
<dbReference type="CDD" id="cd00156">
    <property type="entry name" value="REC"/>
    <property type="match status" value="1"/>
</dbReference>
<dbReference type="SUPFAM" id="SSF55073">
    <property type="entry name" value="Nucleotide cyclase"/>
    <property type="match status" value="1"/>
</dbReference>
<dbReference type="AlphaFoldDB" id="A0AB39USR9"/>
<dbReference type="CDD" id="cd01949">
    <property type="entry name" value="GGDEF"/>
    <property type="match status" value="1"/>
</dbReference>
<evidence type="ECO:0000259" key="6">
    <source>
        <dbReference type="PROSITE" id="PS50887"/>
    </source>
</evidence>